<name>A0ABW7FE70_9BURK</name>
<evidence type="ECO:0000259" key="1">
    <source>
        <dbReference type="Pfam" id="PF08722"/>
    </source>
</evidence>
<keyword evidence="3" id="KW-1185">Reference proteome</keyword>
<dbReference type="Gene3D" id="3.40.1350.10">
    <property type="match status" value="1"/>
</dbReference>
<organism evidence="2 3">
    <name type="scientific">Pelomonas parva</name>
    <dbReference type="NCBI Taxonomy" id="3299032"/>
    <lineage>
        <taxon>Bacteria</taxon>
        <taxon>Pseudomonadati</taxon>
        <taxon>Pseudomonadota</taxon>
        <taxon>Betaproteobacteria</taxon>
        <taxon>Burkholderiales</taxon>
        <taxon>Sphaerotilaceae</taxon>
        <taxon>Roseateles</taxon>
    </lineage>
</organism>
<dbReference type="Pfam" id="PF08722">
    <property type="entry name" value="Tn7_TnsA-like_N"/>
    <property type="match status" value="1"/>
</dbReference>
<dbReference type="InterPro" id="IPR011335">
    <property type="entry name" value="Restrct_endonuc-II-like"/>
</dbReference>
<dbReference type="InterPro" id="IPR011856">
    <property type="entry name" value="tRNA_endonuc-like_dom_sf"/>
</dbReference>
<dbReference type="SUPFAM" id="SSF52980">
    <property type="entry name" value="Restriction endonuclease-like"/>
    <property type="match status" value="1"/>
</dbReference>
<gene>
    <name evidence="2" type="ORF">ACG00Y_27700</name>
</gene>
<proteinExistence type="predicted"/>
<protein>
    <recommendedName>
        <fullName evidence="1">TnsA endonuclease N-terminal domain-containing protein</fullName>
    </recommendedName>
</protein>
<dbReference type="EMBL" id="JBIGHV010000015">
    <property type="protein sequence ID" value="MFG6433718.1"/>
    <property type="molecule type" value="Genomic_DNA"/>
</dbReference>
<feature type="domain" description="TnsA endonuclease N-terminal" evidence="1">
    <location>
        <begin position="77"/>
        <end position="170"/>
    </location>
</feature>
<dbReference type="InterPro" id="IPR014833">
    <property type="entry name" value="TnsA_N"/>
</dbReference>
<accession>A0ABW7FE70</accession>
<reference evidence="2 3" key="1">
    <citation type="submission" date="2024-08" db="EMBL/GenBank/DDBJ databases">
        <authorList>
            <person name="Lu H."/>
        </authorList>
    </citation>
    <scope>NUCLEOTIDE SEQUENCE [LARGE SCALE GENOMIC DNA]</scope>
    <source>
        <strain evidence="2 3">LYH14W</strain>
    </source>
</reference>
<evidence type="ECO:0000313" key="3">
    <source>
        <dbReference type="Proteomes" id="UP001606210"/>
    </source>
</evidence>
<dbReference type="Proteomes" id="UP001606210">
    <property type="component" value="Unassembled WGS sequence"/>
</dbReference>
<sequence>MSIRGIKPPPVTVELLHKWLKAGRGSGEGKDYQPWLTAEKTLTMSHSGKKVCPLTGRELRSHLSDGEQGIFLGAIRDPNTIDTRENFPLSTVLTLKICDEMGVPHLGGNDGTAFLPFTTDLLVTRKVPPKYVALTFKLRHVLKKPRDCTSLFVEHTYWSLFDVPFLVVTDVEVATNELISLRWLCPAHLPQTRKGPTKKLIAEFYREAAEADWSPPLMHVVRTISKKLKIDSGQGLELLKLLVWDGSIKCDLSRRITGDICNAVNFD</sequence>
<evidence type="ECO:0000313" key="2">
    <source>
        <dbReference type="EMBL" id="MFG6433718.1"/>
    </source>
</evidence>
<dbReference type="RefSeq" id="WP_394484700.1">
    <property type="nucleotide sequence ID" value="NZ_JBIGHV010000015.1"/>
</dbReference>
<comment type="caution">
    <text evidence="2">The sequence shown here is derived from an EMBL/GenBank/DDBJ whole genome shotgun (WGS) entry which is preliminary data.</text>
</comment>